<dbReference type="AlphaFoldDB" id="A0A199XS07"/>
<comment type="caution">
    <text evidence="2">The sequence shown here is derived from an EMBL/GenBank/DDBJ whole genome shotgun (WGS) entry which is preliminary data.</text>
</comment>
<feature type="transmembrane region" description="Helical" evidence="1">
    <location>
        <begin position="6"/>
        <end position="24"/>
    </location>
</feature>
<evidence type="ECO:0000256" key="1">
    <source>
        <dbReference type="SAM" id="Phobius"/>
    </source>
</evidence>
<keyword evidence="3" id="KW-1185">Reference proteome</keyword>
<reference evidence="2 3" key="1">
    <citation type="submission" date="2016-06" db="EMBL/GenBank/DDBJ databases">
        <title>Draft genome sequence of Flavobacterium succinicans strain DD5b.</title>
        <authorList>
            <person name="Poehlein A."/>
            <person name="Daniel R."/>
            <person name="Simeonova D.D."/>
        </authorList>
    </citation>
    <scope>NUCLEOTIDE SEQUENCE [LARGE SCALE GENOMIC DNA]</scope>
    <source>
        <strain evidence="2 3">DD5b</strain>
    </source>
</reference>
<evidence type="ECO:0000313" key="3">
    <source>
        <dbReference type="Proteomes" id="UP000093807"/>
    </source>
</evidence>
<proteinExistence type="predicted"/>
<dbReference type="PATRIC" id="fig|29536.5.peg.1252"/>
<dbReference type="Proteomes" id="UP000093807">
    <property type="component" value="Unassembled WGS sequence"/>
</dbReference>
<keyword evidence="1" id="KW-1133">Transmembrane helix</keyword>
<keyword evidence="1" id="KW-0472">Membrane</keyword>
<dbReference type="OrthoDB" id="1373894at2"/>
<protein>
    <submittedName>
        <fullName evidence="2">Uncharacterized protein</fullName>
    </submittedName>
</protein>
<name>A0A199XS07_9FLAO</name>
<gene>
    <name evidence="2" type="ORF">FLB_11900</name>
</gene>
<dbReference type="RefSeq" id="WP_064715025.1">
    <property type="nucleotide sequence ID" value="NZ_JMTM01000035.1"/>
</dbReference>
<sequence>MNKKTLVIIVLAFVLGFGGTFFIIKSNDHKECEIVTKKVKDKNGNWVTTEEHICKEKYAF</sequence>
<organism evidence="2 3">
    <name type="scientific">Flavobacterium succinicans</name>
    <dbReference type="NCBI Taxonomy" id="29536"/>
    <lineage>
        <taxon>Bacteria</taxon>
        <taxon>Pseudomonadati</taxon>
        <taxon>Bacteroidota</taxon>
        <taxon>Flavobacteriia</taxon>
        <taxon>Flavobacteriales</taxon>
        <taxon>Flavobacteriaceae</taxon>
        <taxon>Flavobacterium</taxon>
    </lineage>
</organism>
<accession>A0A199XS07</accession>
<evidence type="ECO:0000313" key="2">
    <source>
        <dbReference type="EMBL" id="OAZ04197.1"/>
    </source>
</evidence>
<keyword evidence="1" id="KW-0812">Transmembrane</keyword>
<dbReference type="EMBL" id="JMTM01000035">
    <property type="protein sequence ID" value="OAZ04197.1"/>
    <property type="molecule type" value="Genomic_DNA"/>
</dbReference>